<feature type="compositionally biased region" description="Polar residues" evidence="1">
    <location>
        <begin position="438"/>
        <end position="450"/>
    </location>
</feature>
<gene>
    <name evidence="2" type="ORF">QBC38DRAFT_249643</name>
</gene>
<name>A0AAN7BMA9_9PEZI</name>
<feature type="compositionally biased region" description="Polar residues" evidence="1">
    <location>
        <begin position="257"/>
        <end position="269"/>
    </location>
</feature>
<feature type="compositionally biased region" description="Basic and acidic residues" evidence="1">
    <location>
        <begin position="133"/>
        <end position="145"/>
    </location>
</feature>
<sequence length="456" mass="52672">MGGKVWSVEEERHFWRYCMPRSHKRTDDHVEKYNKMSPEERKKKKYEVMEWSEIAKEMAHWAAKNGGIPRRQYTTLGCFEHFYLNTNSKGRTRSPWIGSMAKPYIDQLILNKQRGKDNTKGDPVHKAEKKVRVKQEKESDDEKKPGLNRKQPRTSGSERRAKKIQIRRDREQVDEDEDEMEGSNTPQASVNVPRTMPEETNLRASPNNNSTPDSRETTVTNSSHHVAPISQNEQIPAMKPRGEATPYQDGQHYPQRYGTNPSYPTSQREATPYQDGQHHPQRYGTNPSYWNPQREATPYQDGQYYTQRYGTNPYCPTPQREFQLPMIQTHQQMHSYSPRYQYSYGNEYMPVTHPRQGYSPPGHNQSDEFTATQAAAALVSFQQQQDGSPSTSYSSANPSTNSSDERHWGAAEHAQYADSQQIDDYTKQGYHSRYGPNNWENQTDGTSYDTSGAHKA</sequence>
<evidence type="ECO:0000256" key="1">
    <source>
        <dbReference type="SAM" id="MobiDB-lite"/>
    </source>
</evidence>
<feature type="region of interest" description="Disordered" evidence="1">
    <location>
        <begin position="112"/>
        <end position="291"/>
    </location>
</feature>
<feature type="compositionally biased region" description="Polar residues" evidence="1">
    <location>
        <begin position="202"/>
        <end position="234"/>
    </location>
</feature>
<keyword evidence="3" id="KW-1185">Reference proteome</keyword>
<feature type="region of interest" description="Disordered" evidence="1">
    <location>
        <begin position="381"/>
        <end position="456"/>
    </location>
</feature>
<feature type="compositionally biased region" description="Polar residues" evidence="1">
    <location>
        <begin position="182"/>
        <end position="192"/>
    </location>
</feature>
<dbReference type="Proteomes" id="UP001301958">
    <property type="component" value="Unassembled WGS sequence"/>
</dbReference>
<feature type="compositionally biased region" description="Basic and acidic residues" evidence="1">
    <location>
        <begin position="114"/>
        <end position="126"/>
    </location>
</feature>
<dbReference type="AlphaFoldDB" id="A0AAN7BMA9"/>
<evidence type="ECO:0000313" key="2">
    <source>
        <dbReference type="EMBL" id="KAK4225892.1"/>
    </source>
</evidence>
<feature type="compositionally biased region" description="Acidic residues" evidence="1">
    <location>
        <begin position="172"/>
        <end position="181"/>
    </location>
</feature>
<accession>A0AAN7BMA9</accession>
<reference evidence="2" key="1">
    <citation type="journal article" date="2023" name="Mol. Phylogenet. Evol.">
        <title>Genome-scale phylogeny and comparative genomics of the fungal order Sordariales.</title>
        <authorList>
            <person name="Hensen N."/>
            <person name="Bonometti L."/>
            <person name="Westerberg I."/>
            <person name="Brannstrom I.O."/>
            <person name="Guillou S."/>
            <person name="Cros-Aarteil S."/>
            <person name="Calhoun S."/>
            <person name="Haridas S."/>
            <person name="Kuo A."/>
            <person name="Mondo S."/>
            <person name="Pangilinan J."/>
            <person name="Riley R."/>
            <person name="LaButti K."/>
            <person name="Andreopoulos B."/>
            <person name="Lipzen A."/>
            <person name="Chen C."/>
            <person name="Yan M."/>
            <person name="Daum C."/>
            <person name="Ng V."/>
            <person name="Clum A."/>
            <person name="Steindorff A."/>
            <person name="Ohm R.A."/>
            <person name="Martin F."/>
            <person name="Silar P."/>
            <person name="Natvig D.O."/>
            <person name="Lalanne C."/>
            <person name="Gautier V."/>
            <person name="Ament-Velasquez S.L."/>
            <person name="Kruys A."/>
            <person name="Hutchinson M.I."/>
            <person name="Powell A.J."/>
            <person name="Barry K."/>
            <person name="Miller A.N."/>
            <person name="Grigoriev I.V."/>
            <person name="Debuchy R."/>
            <person name="Gladieux P."/>
            <person name="Hiltunen Thoren M."/>
            <person name="Johannesson H."/>
        </authorList>
    </citation>
    <scope>NUCLEOTIDE SEQUENCE</scope>
    <source>
        <strain evidence="2">CBS 990.96</strain>
    </source>
</reference>
<feature type="compositionally biased region" description="Low complexity" evidence="1">
    <location>
        <begin position="388"/>
        <end position="402"/>
    </location>
</feature>
<dbReference type="EMBL" id="MU865357">
    <property type="protein sequence ID" value="KAK4225892.1"/>
    <property type="molecule type" value="Genomic_DNA"/>
</dbReference>
<evidence type="ECO:0000313" key="3">
    <source>
        <dbReference type="Proteomes" id="UP001301958"/>
    </source>
</evidence>
<organism evidence="2 3">
    <name type="scientific">Podospora fimiseda</name>
    <dbReference type="NCBI Taxonomy" id="252190"/>
    <lineage>
        <taxon>Eukaryota</taxon>
        <taxon>Fungi</taxon>
        <taxon>Dikarya</taxon>
        <taxon>Ascomycota</taxon>
        <taxon>Pezizomycotina</taxon>
        <taxon>Sordariomycetes</taxon>
        <taxon>Sordariomycetidae</taxon>
        <taxon>Sordariales</taxon>
        <taxon>Podosporaceae</taxon>
        <taxon>Podospora</taxon>
    </lineage>
</organism>
<proteinExistence type="predicted"/>
<protein>
    <submittedName>
        <fullName evidence="2">Uncharacterized protein</fullName>
    </submittedName>
</protein>
<comment type="caution">
    <text evidence="2">The sequence shown here is derived from an EMBL/GenBank/DDBJ whole genome shotgun (WGS) entry which is preliminary data.</text>
</comment>
<reference evidence="2" key="2">
    <citation type="submission" date="2023-05" db="EMBL/GenBank/DDBJ databases">
        <authorList>
            <consortium name="Lawrence Berkeley National Laboratory"/>
            <person name="Steindorff A."/>
            <person name="Hensen N."/>
            <person name="Bonometti L."/>
            <person name="Westerberg I."/>
            <person name="Brannstrom I.O."/>
            <person name="Guillou S."/>
            <person name="Cros-Aarteil S."/>
            <person name="Calhoun S."/>
            <person name="Haridas S."/>
            <person name="Kuo A."/>
            <person name="Mondo S."/>
            <person name="Pangilinan J."/>
            <person name="Riley R."/>
            <person name="Labutti K."/>
            <person name="Andreopoulos B."/>
            <person name="Lipzen A."/>
            <person name="Chen C."/>
            <person name="Yanf M."/>
            <person name="Daum C."/>
            <person name="Ng V."/>
            <person name="Clum A."/>
            <person name="Ohm R."/>
            <person name="Martin F."/>
            <person name="Silar P."/>
            <person name="Natvig D."/>
            <person name="Lalanne C."/>
            <person name="Gautier V."/>
            <person name="Ament-Velasquez S.L."/>
            <person name="Kruys A."/>
            <person name="Hutchinson M.I."/>
            <person name="Powell A.J."/>
            <person name="Barry K."/>
            <person name="Miller A.N."/>
            <person name="Grigoriev I.V."/>
            <person name="Debuchy R."/>
            <person name="Gladieux P."/>
            <person name="Thoren M.H."/>
            <person name="Johannesson H."/>
        </authorList>
    </citation>
    <scope>NUCLEOTIDE SEQUENCE</scope>
    <source>
        <strain evidence="2">CBS 990.96</strain>
    </source>
</reference>